<keyword evidence="5 7" id="KW-0573">Peptidoglycan synthesis</keyword>
<evidence type="ECO:0000256" key="8">
    <source>
        <dbReference type="SAM" id="SignalP"/>
    </source>
</evidence>
<protein>
    <submittedName>
        <fullName evidence="10">Murein L,D-transpeptidase</fullName>
    </submittedName>
</protein>
<evidence type="ECO:0000256" key="2">
    <source>
        <dbReference type="ARBA" id="ARBA00005992"/>
    </source>
</evidence>
<feature type="active site" description="Proton donor/acceptor" evidence="7">
    <location>
        <position position="421"/>
    </location>
</feature>
<dbReference type="GO" id="GO:0008360">
    <property type="term" value="P:regulation of cell shape"/>
    <property type="evidence" value="ECO:0007669"/>
    <property type="project" value="UniProtKB-UniRule"/>
</dbReference>
<keyword evidence="8" id="KW-0732">Signal</keyword>
<dbReference type="GO" id="GO:0004180">
    <property type="term" value="F:carboxypeptidase activity"/>
    <property type="evidence" value="ECO:0007669"/>
    <property type="project" value="UniProtKB-ARBA"/>
</dbReference>
<dbReference type="PANTHER" id="PTHR41533:SF1">
    <property type="entry name" value="L,D-TRANSPEPTIDASE YCBB-RELATED"/>
    <property type="match status" value="1"/>
</dbReference>
<feature type="chain" id="PRO_5020620944" evidence="8">
    <location>
        <begin position="30"/>
        <end position="535"/>
    </location>
</feature>
<dbReference type="InterPro" id="IPR002477">
    <property type="entry name" value="Peptidoglycan-bd-like"/>
</dbReference>
<dbReference type="AlphaFoldDB" id="A0A4V1RVA4"/>
<dbReference type="SUPFAM" id="SSF47090">
    <property type="entry name" value="PGBD-like"/>
    <property type="match status" value="1"/>
</dbReference>
<evidence type="ECO:0000256" key="1">
    <source>
        <dbReference type="ARBA" id="ARBA00004752"/>
    </source>
</evidence>
<keyword evidence="6 7" id="KW-0961">Cell wall biogenesis/degradation</keyword>
<dbReference type="Gene3D" id="2.40.440.10">
    <property type="entry name" value="L,D-transpeptidase catalytic domain-like"/>
    <property type="match status" value="1"/>
</dbReference>
<accession>A0A4V1RVA4</accession>
<organism evidence="10 11">
    <name type="scientific">Lichenibacterium minor</name>
    <dbReference type="NCBI Taxonomy" id="2316528"/>
    <lineage>
        <taxon>Bacteria</taxon>
        <taxon>Pseudomonadati</taxon>
        <taxon>Pseudomonadota</taxon>
        <taxon>Alphaproteobacteria</taxon>
        <taxon>Hyphomicrobiales</taxon>
        <taxon>Lichenihabitantaceae</taxon>
        <taxon>Lichenibacterium</taxon>
    </lineage>
</organism>
<name>A0A4V1RVA4_9HYPH</name>
<reference evidence="10 11" key="1">
    <citation type="submission" date="2018-12" db="EMBL/GenBank/DDBJ databases">
        <authorList>
            <person name="Grouzdev D.S."/>
            <person name="Krutkina M.S."/>
        </authorList>
    </citation>
    <scope>NUCLEOTIDE SEQUENCE [LARGE SCALE GENOMIC DNA]</scope>
    <source>
        <strain evidence="10 11">RmlP026</strain>
    </source>
</reference>
<keyword evidence="3" id="KW-0808">Transferase</keyword>
<dbReference type="EMBL" id="QYBB01000001">
    <property type="protein sequence ID" value="RYC33964.1"/>
    <property type="molecule type" value="Genomic_DNA"/>
</dbReference>
<dbReference type="PROSITE" id="PS51318">
    <property type="entry name" value="TAT"/>
    <property type="match status" value="1"/>
</dbReference>
<feature type="domain" description="L,D-TPase catalytic" evidence="9">
    <location>
        <begin position="291"/>
        <end position="465"/>
    </location>
</feature>
<sequence length="535" mass="55038">MTAETKRNRVSRAALIAAVAGLTAGFASAAQAQSSPLLAPTPLANTPAPATPAAGAPPAAAAAPAIALPAVPAAPPVAASLPKVPAATQPDAAAAAGTVVSAPPAAAAAAPASPTPAEASAPTAAPAPLTPVVVAKKKRVAPPAPPRETALSTDPEPTLTAETFFATAKASERYASIADAGGWPEIAGPVSAGSPGKAISTLRLRLAIEGDLGKAEGGDPADLTAGMFSQKWGNDLAAAVKRFQARHGLKDTGVVAGATLKAMNVPARTRFTELASSAQRLAGRNISFADRYVVVNIPSASVEAVENGKVVHRYVAVVGGPEHASPEVDAKVQAINLNPTWTVPTSIIKNEIIPKMQKDSGYLSRQHIRILDGAGNVINARSVDWNSQKATNYILRQDSGTSNALGNIRINMPNKYAVYMHDTPSKRFFGGDYRFLSHGCVRVEGVFDLAAWLLEGTGGSPTGTWTKDAMLDQVKTGDHEDIKLPKAVPVAWVYLTGWADPSGTVQFRDDVYGIDTVGANVQAAADPVSTAANRN</sequence>
<dbReference type="GO" id="GO:0009252">
    <property type="term" value="P:peptidoglycan biosynthetic process"/>
    <property type="evidence" value="ECO:0007669"/>
    <property type="project" value="UniProtKB-UniPathway"/>
</dbReference>
<evidence type="ECO:0000313" key="11">
    <source>
        <dbReference type="Proteomes" id="UP000290759"/>
    </source>
</evidence>
<gene>
    <name evidence="10" type="ORF">D3273_01565</name>
</gene>
<dbReference type="GO" id="GO:0016740">
    <property type="term" value="F:transferase activity"/>
    <property type="evidence" value="ECO:0007669"/>
    <property type="project" value="UniProtKB-KW"/>
</dbReference>
<dbReference type="Pfam" id="PF01471">
    <property type="entry name" value="PG_binding_1"/>
    <property type="match status" value="1"/>
</dbReference>
<dbReference type="PROSITE" id="PS52029">
    <property type="entry name" value="LD_TPASE"/>
    <property type="match status" value="1"/>
</dbReference>
<dbReference type="SUPFAM" id="SSF141523">
    <property type="entry name" value="L,D-transpeptidase catalytic domain-like"/>
    <property type="match status" value="1"/>
</dbReference>
<keyword evidence="11" id="KW-1185">Reference proteome</keyword>
<dbReference type="OrthoDB" id="9778545at2"/>
<dbReference type="InterPro" id="IPR038063">
    <property type="entry name" value="Transpep_catalytic_dom"/>
</dbReference>
<feature type="signal peptide" evidence="8">
    <location>
        <begin position="1"/>
        <end position="29"/>
    </location>
</feature>
<dbReference type="InterPro" id="IPR006311">
    <property type="entry name" value="TAT_signal"/>
</dbReference>
<dbReference type="Pfam" id="PF03734">
    <property type="entry name" value="YkuD"/>
    <property type="match status" value="1"/>
</dbReference>
<dbReference type="GO" id="GO:0071555">
    <property type="term" value="P:cell wall organization"/>
    <property type="evidence" value="ECO:0007669"/>
    <property type="project" value="UniProtKB-UniRule"/>
</dbReference>
<proteinExistence type="inferred from homology"/>
<evidence type="ECO:0000256" key="6">
    <source>
        <dbReference type="ARBA" id="ARBA00023316"/>
    </source>
</evidence>
<dbReference type="InterPro" id="IPR036365">
    <property type="entry name" value="PGBD-like_sf"/>
</dbReference>
<dbReference type="PANTHER" id="PTHR41533">
    <property type="entry name" value="L,D-TRANSPEPTIDASE HI_1667-RELATED"/>
    <property type="match status" value="1"/>
</dbReference>
<dbReference type="InterPro" id="IPR036366">
    <property type="entry name" value="PGBDSf"/>
</dbReference>
<dbReference type="RefSeq" id="WP_129222824.1">
    <property type="nucleotide sequence ID" value="NZ_QYBB01000001.1"/>
</dbReference>
<reference evidence="10 11" key="2">
    <citation type="submission" date="2019-02" db="EMBL/GenBank/DDBJ databases">
        <title>'Lichenibacterium ramalinii' gen. nov. sp. nov., 'Lichenibacterium minor' gen. nov. sp. nov.</title>
        <authorList>
            <person name="Pankratov T."/>
        </authorList>
    </citation>
    <scope>NUCLEOTIDE SEQUENCE [LARGE SCALE GENOMIC DNA]</scope>
    <source>
        <strain evidence="10 11">RmlP026</strain>
    </source>
</reference>
<comment type="similarity">
    <text evidence="2">Belongs to the YkuD family.</text>
</comment>
<dbReference type="Gene3D" id="1.10.101.10">
    <property type="entry name" value="PGBD-like superfamily/PGBD"/>
    <property type="match status" value="1"/>
</dbReference>
<keyword evidence="4 7" id="KW-0133">Cell shape</keyword>
<dbReference type="InterPro" id="IPR005490">
    <property type="entry name" value="LD_TPept_cat_dom"/>
</dbReference>
<feature type="active site" description="Nucleophile" evidence="7">
    <location>
        <position position="440"/>
    </location>
</feature>
<evidence type="ECO:0000259" key="9">
    <source>
        <dbReference type="PROSITE" id="PS52029"/>
    </source>
</evidence>
<dbReference type="CDD" id="cd16913">
    <property type="entry name" value="YkuD_like"/>
    <property type="match status" value="1"/>
</dbReference>
<evidence type="ECO:0000256" key="7">
    <source>
        <dbReference type="PROSITE-ProRule" id="PRU01373"/>
    </source>
</evidence>
<dbReference type="Proteomes" id="UP000290759">
    <property type="component" value="Unassembled WGS sequence"/>
</dbReference>
<dbReference type="InterPro" id="IPR052905">
    <property type="entry name" value="LD-transpeptidase_YkuD-like"/>
</dbReference>
<evidence type="ECO:0000256" key="3">
    <source>
        <dbReference type="ARBA" id="ARBA00022679"/>
    </source>
</evidence>
<evidence type="ECO:0000256" key="4">
    <source>
        <dbReference type="ARBA" id="ARBA00022960"/>
    </source>
</evidence>
<dbReference type="UniPathway" id="UPA00219"/>
<comment type="pathway">
    <text evidence="1 7">Cell wall biogenesis; peptidoglycan biosynthesis.</text>
</comment>
<evidence type="ECO:0000256" key="5">
    <source>
        <dbReference type="ARBA" id="ARBA00022984"/>
    </source>
</evidence>
<evidence type="ECO:0000313" key="10">
    <source>
        <dbReference type="EMBL" id="RYC33964.1"/>
    </source>
</evidence>
<comment type="caution">
    <text evidence="10">The sequence shown here is derived from an EMBL/GenBank/DDBJ whole genome shotgun (WGS) entry which is preliminary data.</text>
</comment>